<protein>
    <submittedName>
        <fullName evidence="1">Uncharacterized protein</fullName>
    </submittedName>
</protein>
<dbReference type="Proteomes" id="UP000225740">
    <property type="component" value="Unassembled WGS sequence"/>
</dbReference>
<dbReference type="AlphaFoldDB" id="A0A2G1W4H0"/>
<reference evidence="1 2" key="1">
    <citation type="submission" date="2017-06" db="EMBL/GenBank/DDBJ databases">
        <title>Description of Rhodopirellula bahusiensis sp. nov.</title>
        <authorList>
            <person name="Kizina J."/>
            <person name="Harder J."/>
        </authorList>
    </citation>
    <scope>NUCLEOTIDE SEQUENCE [LARGE SCALE GENOMIC DNA]</scope>
    <source>
        <strain evidence="1 2">SWK21</strain>
    </source>
</reference>
<dbReference type="EMBL" id="NIZW01000014">
    <property type="protein sequence ID" value="PHQ33923.1"/>
    <property type="molecule type" value="Genomic_DNA"/>
</dbReference>
<sequence>MIYQKGTWLERRGLGSAQQCAYSRTIANRRNTISRYKIFRVSTALHGETHRIGGGACLANQTPYRRSTIRRCTFSVNSILHDQVQMGGATRAFRLTCDHQAKHAGRRTVAIEARMNRSIRSNAADFQENLH</sequence>
<keyword evidence="2" id="KW-1185">Reference proteome</keyword>
<evidence type="ECO:0000313" key="1">
    <source>
        <dbReference type="EMBL" id="PHQ33923.1"/>
    </source>
</evidence>
<proteinExistence type="predicted"/>
<gene>
    <name evidence="1" type="ORF">CEE69_18675</name>
</gene>
<name>A0A2G1W4H0_9BACT</name>
<accession>A0A2G1W4H0</accession>
<comment type="caution">
    <text evidence="1">The sequence shown here is derived from an EMBL/GenBank/DDBJ whole genome shotgun (WGS) entry which is preliminary data.</text>
</comment>
<evidence type="ECO:0000313" key="2">
    <source>
        <dbReference type="Proteomes" id="UP000225740"/>
    </source>
</evidence>
<organism evidence="1 2">
    <name type="scientific">Rhodopirellula bahusiensis</name>
    <dbReference type="NCBI Taxonomy" id="2014065"/>
    <lineage>
        <taxon>Bacteria</taxon>
        <taxon>Pseudomonadati</taxon>
        <taxon>Planctomycetota</taxon>
        <taxon>Planctomycetia</taxon>
        <taxon>Pirellulales</taxon>
        <taxon>Pirellulaceae</taxon>
        <taxon>Rhodopirellula</taxon>
    </lineage>
</organism>